<evidence type="ECO:0000256" key="1">
    <source>
        <dbReference type="SAM" id="Phobius"/>
    </source>
</evidence>
<feature type="transmembrane region" description="Helical" evidence="1">
    <location>
        <begin position="51"/>
        <end position="68"/>
    </location>
</feature>
<name>A0A1I1PRF4_9FLAO</name>
<dbReference type="Pfam" id="PF08487">
    <property type="entry name" value="VIT"/>
    <property type="match status" value="1"/>
</dbReference>
<protein>
    <submittedName>
        <fullName evidence="3">XrtN system VIT domain protein</fullName>
    </submittedName>
</protein>
<dbReference type="InterPro" id="IPR031005">
    <property type="entry name" value="Sorted_by_XrtN"/>
</dbReference>
<keyword evidence="1" id="KW-0472">Membrane</keyword>
<dbReference type="RefSeq" id="WP_091492781.1">
    <property type="nucleotide sequence ID" value="NZ_FOMH01000004.1"/>
</dbReference>
<evidence type="ECO:0000259" key="2">
    <source>
        <dbReference type="PROSITE" id="PS51468"/>
    </source>
</evidence>
<gene>
    <name evidence="3" type="ORF">SAMN05216297_104339</name>
</gene>
<evidence type="ECO:0000313" key="3">
    <source>
        <dbReference type="EMBL" id="SFD12461.1"/>
    </source>
</evidence>
<dbReference type="STRING" id="739143.SAMN05216297_104339"/>
<feature type="transmembrane region" description="Helical" evidence="1">
    <location>
        <begin position="130"/>
        <end position="150"/>
    </location>
</feature>
<evidence type="ECO:0000313" key="4">
    <source>
        <dbReference type="Proteomes" id="UP000199672"/>
    </source>
</evidence>
<dbReference type="PROSITE" id="PS51468">
    <property type="entry name" value="VIT"/>
    <property type="match status" value="1"/>
</dbReference>
<feature type="transmembrane region" description="Helical" evidence="1">
    <location>
        <begin position="105"/>
        <end position="123"/>
    </location>
</feature>
<keyword evidence="1" id="KW-1133">Transmembrane helix</keyword>
<reference evidence="4" key="1">
    <citation type="submission" date="2016-10" db="EMBL/GenBank/DDBJ databases">
        <authorList>
            <person name="Varghese N."/>
            <person name="Submissions S."/>
        </authorList>
    </citation>
    <scope>NUCLEOTIDE SEQUENCE [LARGE SCALE GENOMIC DNA]</scope>
    <source>
        <strain evidence="4">CGMCC 1.10370</strain>
    </source>
</reference>
<dbReference type="InterPro" id="IPR013694">
    <property type="entry name" value="VIT"/>
</dbReference>
<proteinExistence type="predicted"/>
<organism evidence="3 4">
    <name type="scientific">Flavobacterium phragmitis</name>
    <dbReference type="NCBI Taxonomy" id="739143"/>
    <lineage>
        <taxon>Bacteria</taxon>
        <taxon>Pseudomonadati</taxon>
        <taxon>Bacteroidota</taxon>
        <taxon>Flavobacteriia</taxon>
        <taxon>Flavobacteriales</taxon>
        <taxon>Flavobacteriaceae</taxon>
        <taxon>Flavobacterium</taxon>
    </lineage>
</organism>
<feature type="transmembrane region" description="Helical" evidence="1">
    <location>
        <begin position="195"/>
        <end position="215"/>
    </location>
</feature>
<dbReference type="AlphaFoldDB" id="A0A1I1PRF4"/>
<keyword evidence="4" id="KW-1185">Reference proteome</keyword>
<dbReference type="OrthoDB" id="1801976at2"/>
<feature type="domain" description="VIT" evidence="2">
    <location>
        <begin position="324"/>
        <end position="455"/>
    </location>
</feature>
<feature type="transmembrane region" description="Helical" evidence="1">
    <location>
        <begin position="156"/>
        <end position="183"/>
    </location>
</feature>
<feature type="transmembrane region" description="Helical" evidence="1">
    <location>
        <begin position="21"/>
        <end position="39"/>
    </location>
</feature>
<accession>A0A1I1PRF4</accession>
<sequence length="832" mass="96029">MKYKFEKFREFTQKEGVTLSLFITFFCLLLLSIILTVATSGSRSAEPLCQINLIFEFIYGVTASFMILRKRERYVHLIPFLFLNWLIGCFSLNIFIPIFENLPVWVYLVTLLFCFSNFFIYNTQNRSNTTLILFFINGLSYTIILYYTLYLLPISIISVVTILLLGLGFYGLVPALISLIHFIKLVKLFHEDSQYFISFSTGILSILIALFAFTFRLNSESKKISQNQISKSFDYNEDLPDYIRISQHLEPNFFNEILLKKDLVYKSQKDFFSLRGFDSFGGRQYNERKIHNPFITIAYSFCNDLDLSTDDRINILKSNFDKRLETEEQLWSGEDLFTKEIKEDIKIYPASRLAYTEITMHIACKKESWQDKEAIYSFQLPEGSVATSLSLWVNGIERKGVLTTKEKAQAAYKQIVGVESRDPSLMQWKEGNKVVVRVFPVSYEKPRTFKCGFTTPLQAGQTEMKYKSISIKGPNVSNASTLSRIQITDNSKVRTSKNFELKNNFYVNTSKGLDDWEASMPLSKTFQTSSFTWKDKTYKIEEIQKIAVPFSPSEIILDLNSNWTLTEIESFVNLDGSSIYVYKDKEKTAINRDNFKTIQAEFNNLHYSLLPLYKITKNSLIITKSGTFSANFEELDGSEYLNKIRTATQQQNLKVINFSPEINPFWQTVKEQKYVDYYQSTLQNSLKMIKQHQFAVYKTKETSVNIEPAGISIQETARDSSFKDNGPNHIYRMYAFGKVLEEQVKIQNDTLASNKYVTLAKDANIVTPISSLIVLETDEDYKKNGIEKNVDTLGNASIKNDGAVPEPHEWVLIIIGLTTLFVYYRKNKTQKA</sequence>
<feature type="transmembrane region" description="Helical" evidence="1">
    <location>
        <begin position="80"/>
        <end position="99"/>
    </location>
</feature>
<keyword evidence="1" id="KW-0812">Transmembrane</keyword>
<dbReference type="EMBL" id="FOMH01000004">
    <property type="protein sequence ID" value="SFD12461.1"/>
    <property type="molecule type" value="Genomic_DNA"/>
</dbReference>
<dbReference type="NCBIfam" id="TIGR04477">
    <property type="entry name" value="sorted_by_XrtN"/>
    <property type="match status" value="1"/>
</dbReference>
<dbReference type="Proteomes" id="UP000199672">
    <property type="component" value="Unassembled WGS sequence"/>
</dbReference>